<proteinExistence type="predicted"/>
<keyword evidence="3" id="KW-1185">Reference proteome</keyword>
<dbReference type="Proteomes" id="UP001162131">
    <property type="component" value="Unassembled WGS sequence"/>
</dbReference>
<organism evidence="2 3">
    <name type="scientific">Blepharisma stoltei</name>
    <dbReference type="NCBI Taxonomy" id="1481888"/>
    <lineage>
        <taxon>Eukaryota</taxon>
        <taxon>Sar</taxon>
        <taxon>Alveolata</taxon>
        <taxon>Ciliophora</taxon>
        <taxon>Postciliodesmatophora</taxon>
        <taxon>Heterotrichea</taxon>
        <taxon>Heterotrichida</taxon>
        <taxon>Blepharismidae</taxon>
        <taxon>Blepharisma</taxon>
    </lineage>
</organism>
<accession>A0AAU9J3R7</accession>
<comment type="caution">
    <text evidence="2">The sequence shown here is derived from an EMBL/GenBank/DDBJ whole genome shotgun (WGS) entry which is preliminary data.</text>
</comment>
<gene>
    <name evidence="2" type="ORF">BSTOLATCC_MIC25135</name>
</gene>
<dbReference type="AlphaFoldDB" id="A0AAU9J3R7"/>
<evidence type="ECO:0000256" key="1">
    <source>
        <dbReference type="SAM" id="MobiDB-lite"/>
    </source>
</evidence>
<feature type="region of interest" description="Disordered" evidence="1">
    <location>
        <begin position="26"/>
        <end position="52"/>
    </location>
</feature>
<feature type="compositionally biased region" description="Basic residues" evidence="1">
    <location>
        <begin position="35"/>
        <end position="45"/>
    </location>
</feature>
<sequence length="185" mass="21651">MLSSQTRYTFSEKVEKVELERSFRIKSRGSESRETRHHKKLKRRSAALANSPSMSTNASLLYNIQNQSTESISSQILRSKPPRVPPLLTKNILLHKCKEKSERSCLTQADDLFFLNEYKKIEIIKTRQVPCSKTPFWFQDMVLLDISSKRLRDSNRCLQLEDLVPNDIKRSDFTKWVSRMNGNRN</sequence>
<evidence type="ECO:0000313" key="3">
    <source>
        <dbReference type="Proteomes" id="UP001162131"/>
    </source>
</evidence>
<evidence type="ECO:0000313" key="2">
    <source>
        <dbReference type="EMBL" id="CAG9319890.1"/>
    </source>
</evidence>
<name>A0AAU9J3R7_9CILI</name>
<reference evidence="2" key="1">
    <citation type="submission" date="2021-09" db="EMBL/GenBank/DDBJ databases">
        <authorList>
            <consortium name="AG Swart"/>
            <person name="Singh M."/>
            <person name="Singh A."/>
            <person name="Seah K."/>
            <person name="Emmerich C."/>
        </authorList>
    </citation>
    <scope>NUCLEOTIDE SEQUENCE</scope>
    <source>
        <strain evidence="2">ATCC30299</strain>
    </source>
</reference>
<dbReference type="EMBL" id="CAJZBQ010000024">
    <property type="protein sequence ID" value="CAG9319890.1"/>
    <property type="molecule type" value="Genomic_DNA"/>
</dbReference>
<protein>
    <submittedName>
        <fullName evidence="2">Uncharacterized protein</fullName>
    </submittedName>
</protein>